<feature type="compositionally biased region" description="Polar residues" evidence="7">
    <location>
        <begin position="599"/>
        <end position="612"/>
    </location>
</feature>
<feature type="region of interest" description="Disordered" evidence="7">
    <location>
        <begin position="533"/>
        <end position="555"/>
    </location>
</feature>
<feature type="region of interest" description="Disordered" evidence="7">
    <location>
        <begin position="311"/>
        <end position="393"/>
    </location>
</feature>
<comment type="caution">
    <text evidence="10">The sequence shown here is derived from an EMBL/GenBank/DDBJ whole genome shotgun (WGS) entry which is preliminary data.</text>
</comment>
<dbReference type="GO" id="GO:0006511">
    <property type="term" value="P:ubiquitin-dependent protein catabolic process"/>
    <property type="evidence" value="ECO:0007669"/>
    <property type="project" value="TreeGrafter"/>
</dbReference>
<feature type="region of interest" description="Disordered" evidence="7">
    <location>
        <begin position="423"/>
        <end position="456"/>
    </location>
</feature>
<protein>
    <recommendedName>
        <fullName evidence="12">FHA domain-containing protein</fullName>
    </recommendedName>
</protein>
<dbReference type="GO" id="GO:0016567">
    <property type="term" value="P:protein ubiquitination"/>
    <property type="evidence" value="ECO:0007669"/>
    <property type="project" value="TreeGrafter"/>
</dbReference>
<proteinExistence type="predicted"/>
<feature type="domain" description="FHA" evidence="8">
    <location>
        <begin position="57"/>
        <end position="112"/>
    </location>
</feature>
<dbReference type="InterPro" id="IPR001841">
    <property type="entry name" value="Znf_RING"/>
</dbReference>
<dbReference type="InterPro" id="IPR000253">
    <property type="entry name" value="FHA_dom"/>
</dbReference>
<evidence type="ECO:0000256" key="7">
    <source>
        <dbReference type="SAM" id="MobiDB-lite"/>
    </source>
</evidence>
<dbReference type="Pfam" id="PF00498">
    <property type="entry name" value="FHA"/>
    <property type="match status" value="1"/>
</dbReference>
<dbReference type="Pfam" id="PF17123">
    <property type="entry name" value="zf-RING_11"/>
    <property type="match status" value="1"/>
</dbReference>
<keyword evidence="4" id="KW-0833">Ubl conjugation pathway</keyword>
<dbReference type="InterPro" id="IPR008984">
    <property type="entry name" value="SMAD_FHA_dom_sf"/>
</dbReference>
<dbReference type="EMBL" id="JANBPT010000015">
    <property type="protein sequence ID" value="KAJ1930105.1"/>
    <property type="molecule type" value="Genomic_DNA"/>
</dbReference>
<dbReference type="PANTHER" id="PTHR15067">
    <property type="entry name" value="E3 UBIQUITIN-PROTEIN LIGASE RNF8"/>
    <property type="match status" value="1"/>
</dbReference>
<evidence type="ECO:0000313" key="10">
    <source>
        <dbReference type="EMBL" id="KAJ1930105.1"/>
    </source>
</evidence>
<dbReference type="Proteomes" id="UP001150569">
    <property type="component" value="Unassembled WGS sequence"/>
</dbReference>
<evidence type="ECO:0000313" key="11">
    <source>
        <dbReference type="Proteomes" id="UP001150569"/>
    </source>
</evidence>
<feature type="region of interest" description="Disordered" evidence="7">
    <location>
        <begin position="679"/>
        <end position="826"/>
    </location>
</feature>
<dbReference type="Gene3D" id="3.30.40.10">
    <property type="entry name" value="Zinc/RING finger domain, C3HC4 (zinc finger)"/>
    <property type="match status" value="1"/>
</dbReference>
<evidence type="ECO:0000259" key="8">
    <source>
        <dbReference type="PROSITE" id="PS50006"/>
    </source>
</evidence>
<dbReference type="OrthoDB" id="687730at2759"/>
<sequence>MSAPSPPLEPVVGAVAAAEDSTGPAVPHIRFAPHIPDVRHCLYFEAMDREVPDGTILKVGRFTDRVSQQPNRIAFKSKVVSRSHAEIWSEGGHLYIRDTKSSSGTFLNHIRLSLAGVESPARRLHDGDILQLGVDYQGGVQDIYKCVKIRLEINRAWQRQAENPYRLRVMRNLQNMFNSFNTGNEERHECCICLYAMGPFQALFVAPCSHCFHFKCVKPIVFTNTGFCCPLCRTYADLEAPVEEYENDVTARSQERQTAEANGSVSAPPPPDHPHLANAQIPARASSLALPPIDQSQMMDVDSVAVATTPVRETADGDDLRPGPRPDGPAQATPVPVSGATVHMGSDEESTPGHSLSRDQTHARHEAAPSSPSTAGPHHSLHPHHHNSPTAQVAGRLSSMAVTLPSATDLPVDDSGSDAAFMSEESMAEATPAPPSALSGNGQAPPATRSAAADRVPYHHSITTTRAGALPSPTMLPSPTGFPGAPGPVLAPLVNVRAPAPLLAPLLNLRPPAPVDPNAEVQPLPAAHLLLRNPSRRRAQSCATEPTAPDDVPDSPMMRTFAEAPQVALPLSPMDMGRGGSHRTAATHSSGPVRPTMGRTLTASALSRSPPSATDRGLMPPPPAQPQVSEGGPAGPFREFRRRLSDSTDFLQNHRTVNTSNNAASPLASVLNHLRMVGNSVSSSSSSSLGPATTSSFPPAIPSPRATMDAPSTAGVSLASSPGASYPLHSTSPASSLGGGDLALAPSGMDAASSRLVGGPPVPRGRENTSSWVTDTAEDASGDDEEQRKRTASPFHHHEPRQPQQHQSSPSSTHPPPMSPGQSSFR</sequence>
<dbReference type="PANTHER" id="PTHR15067:SF7">
    <property type="entry name" value="E3 UBIQUITIN-PROTEIN LIGASE DMA1-RELATED"/>
    <property type="match status" value="1"/>
</dbReference>
<feature type="compositionally biased region" description="Basic and acidic residues" evidence="7">
    <location>
        <begin position="356"/>
        <end position="367"/>
    </location>
</feature>
<dbReference type="PROSITE" id="PS50089">
    <property type="entry name" value="ZF_RING_2"/>
    <property type="match status" value="1"/>
</dbReference>
<dbReference type="SUPFAM" id="SSF49879">
    <property type="entry name" value="SMAD/FHA domain"/>
    <property type="match status" value="1"/>
</dbReference>
<evidence type="ECO:0000259" key="9">
    <source>
        <dbReference type="PROSITE" id="PS50089"/>
    </source>
</evidence>
<dbReference type="SUPFAM" id="SSF57850">
    <property type="entry name" value="RING/U-box"/>
    <property type="match status" value="1"/>
</dbReference>
<evidence type="ECO:0000256" key="4">
    <source>
        <dbReference type="ARBA" id="ARBA00022786"/>
    </source>
</evidence>
<evidence type="ECO:0000256" key="5">
    <source>
        <dbReference type="ARBA" id="ARBA00022833"/>
    </source>
</evidence>
<keyword evidence="5" id="KW-0862">Zinc</keyword>
<keyword evidence="11" id="KW-1185">Reference proteome</keyword>
<evidence type="ECO:0008006" key="12">
    <source>
        <dbReference type="Google" id="ProtNLM"/>
    </source>
</evidence>
<feature type="compositionally biased region" description="Acidic residues" evidence="7">
    <location>
        <begin position="776"/>
        <end position="785"/>
    </location>
</feature>
<dbReference type="InterPro" id="IPR013083">
    <property type="entry name" value="Znf_RING/FYVE/PHD"/>
</dbReference>
<dbReference type="GO" id="GO:0000151">
    <property type="term" value="C:ubiquitin ligase complex"/>
    <property type="evidence" value="ECO:0007669"/>
    <property type="project" value="TreeGrafter"/>
</dbReference>
<dbReference type="PROSITE" id="PS50006">
    <property type="entry name" value="FHA_DOMAIN"/>
    <property type="match status" value="1"/>
</dbReference>
<dbReference type="GO" id="GO:0008270">
    <property type="term" value="F:zinc ion binding"/>
    <property type="evidence" value="ECO:0007669"/>
    <property type="project" value="UniProtKB-KW"/>
</dbReference>
<keyword evidence="3 6" id="KW-0863">Zinc-finger</keyword>
<keyword evidence="1" id="KW-0808">Transferase</keyword>
<evidence type="ECO:0000256" key="3">
    <source>
        <dbReference type="ARBA" id="ARBA00022771"/>
    </source>
</evidence>
<name>A0A9W8AG86_9FUNG</name>
<feature type="region of interest" description="Disordered" evidence="7">
    <location>
        <begin position="574"/>
        <end position="639"/>
    </location>
</feature>
<dbReference type="GO" id="GO:0005829">
    <property type="term" value="C:cytosol"/>
    <property type="evidence" value="ECO:0007669"/>
    <property type="project" value="TreeGrafter"/>
</dbReference>
<feature type="domain" description="RING-type" evidence="9">
    <location>
        <begin position="190"/>
        <end position="233"/>
    </location>
</feature>
<feature type="compositionally biased region" description="Basic and acidic residues" evidence="7">
    <location>
        <begin position="313"/>
        <end position="324"/>
    </location>
</feature>
<evidence type="ECO:0000256" key="6">
    <source>
        <dbReference type="PROSITE-ProRule" id="PRU00175"/>
    </source>
</evidence>
<feature type="region of interest" description="Disordered" evidence="7">
    <location>
        <begin position="246"/>
        <end position="278"/>
    </location>
</feature>
<dbReference type="AlphaFoldDB" id="A0A9W8AG86"/>
<dbReference type="GO" id="GO:0032153">
    <property type="term" value="C:cell division site"/>
    <property type="evidence" value="ECO:0007669"/>
    <property type="project" value="TreeGrafter"/>
</dbReference>
<dbReference type="SMART" id="SM00240">
    <property type="entry name" value="FHA"/>
    <property type="match status" value="1"/>
</dbReference>
<organism evidence="10 11">
    <name type="scientific">Tieghemiomyces parasiticus</name>
    <dbReference type="NCBI Taxonomy" id="78921"/>
    <lineage>
        <taxon>Eukaryota</taxon>
        <taxon>Fungi</taxon>
        <taxon>Fungi incertae sedis</taxon>
        <taxon>Zoopagomycota</taxon>
        <taxon>Kickxellomycotina</taxon>
        <taxon>Dimargaritomycetes</taxon>
        <taxon>Dimargaritales</taxon>
        <taxon>Dimargaritaceae</taxon>
        <taxon>Tieghemiomyces</taxon>
    </lineage>
</organism>
<gene>
    <name evidence="10" type="ORF">IWQ60_000579</name>
</gene>
<dbReference type="Gene3D" id="2.60.200.20">
    <property type="match status" value="1"/>
</dbReference>
<accession>A0A9W8AG86</accession>
<evidence type="ECO:0000256" key="1">
    <source>
        <dbReference type="ARBA" id="ARBA00022679"/>
    </source>
</evidence>
<feature type="compositionally biased region" description="Low complexity" evidence="7">
    <location>
        <begin position="802"/>
        <end position="812"/>
    </location>
</feature>
<feature type="compositionally biased region" description="Polar residues" evidence="7">
    <location>
        <begin position="714"/>
        <end position="735"/>
    </location>
</feature>
<reference evidence="10" key="1">
    <citation type="submission" date="2022-07" db="EMBL/GenBank/DDBJ databases">
        <title>Phylogenomic reconstructions and comparative analyses of Kickxellomycotina fungi.</title>
        <authorList>
            <person name="Reynolds N.K."/>
            <person name="Stajich J.E."/>
            <person name="Barry K."/>
            <person name="Grigoriev I.V."/>
            <person name="Crous P."/>
            <person name="Smith M.E."/>
        </authorList>
    </citation>
    <scope>NUCLEOTIDE SEQUENCE</scope>
    <source>
        <strain evidence="10">RSA 861</strain>
    </source>
</reference>
<keyword evidence="2" id="KW-0479">Metal-binding</keyword>
<dbReference type="GO" id="GO:0061630">
    <property type="term" value="F:ubiquitin protein ligase activity"/>
    <property type="evidence" value="ECO:0007669"/>
    <property type="project" value="TreeGrafter"/>
</dbReference>
<evidence type="ECO:0000256" key="2">
    <source>
        <dbReference type="ARBA" id="ARBA00022723"/>
    </source>
</evidence>